<dbReference type="SUPFAM" id="SSF53474">
    <property type="entry name" value="alpha/beta-Hydrolases"/>
    <property type="match status" value="1"/>
</dbReference>
<sequence length="332" mass="35126">MPTPDAFGPDDPELAAMNAEIAAFQAARPSPWSLPLDVVRQARREGRGVFPALVPDPAACESLLRGRGGHSIPLRVLRPTCRPERGTYLHFHGGGWVFGEAVENDPRLRALAEATGLAVVSVDYRLAPEHPFPAGPDDCEDAALALAAGRIDDLPTGFLAIGGESAGAHLAAVTLLRLRDRHGLTPFAGANLVAGCFDLSMTPSVRRFGGERLILNTGDVEAFATRFVPPEFDRRDPAVSPLYADLTGLPPALFTVGTRDLLLDDTLFMASRWQAAGNGTTLSVWPGGCHVFQAFASRAADASMGEMNRFLAASCDAHATRSAAAPAAAPRD</sequence>
<feature type="domain" description="Alpha/beta hydrolase fold-3" evidence="2">
    <location>
        <begin position="89"/>
        <end position="293"/>
    </location>
</feature>
<dbReference type="PANTHER" id="PTHR48081:SF8">
    <property type="entry name" value="ALPHA_BETA HYDROLASE FOLD-3 DOMAIN-CONTAINING PROTEIN-RELATED"/>
    <property type="match status" value="1"/>
</dbReference>
<dbReference type="Proteomes" id="UP000542776">
    <property type="component" value="Unassembled WGS sequence"/>
</dbReference>
<dbReference type="PANTHER" id="PTHR48081">
    <property type="entry name" value="AB HYDROLASE SUPERFAMILY PROTEIN C4A8.06C"/>
    <property type="match status" value="1"/>
</dbReference>
<dbReference type="Gene3D" id="3.40.50.1820">
    <property type="entry name" value="alpha/beta hydrolase"/>
    <property type="match status" value="1"/>
</dbReference>
<dbReference type="AlphaFoldDB" id="A0A7W6EFY7"/>
<dbReference type="InterPro" id="IPR029058">
    <property type="entry name" value="AB_hydrolase_fold"/>
</dbReference>
<evidence type="ECO:0000259" key="2">
    <source>
        <dbReference type="Pfam" id="PF07859"/>
    </source>
</evidence>
<dbReference type="InterPro" id="IPR013094">
    <property type="entry name" value="AB_hydrolase_3"/>
</dbReference>
<proteinExistence type="predicted"/>
<keyword evidence="1" id="KW-0378">Hydrolase</keyword>
<name>A0A7W6EFY7_9HYPH</name>
<dbReference type="GO" id="GO:0016787">
    <property type="term" value="F:hydrolase activity"/>
    <property type="evidence" value="ECO:0007669"/>
    <property type="project" value="UniProtKB-KW"/>
</dbReference>
<dbReference type="InterPro" id="IPR050300">
    <property type="entry name" value="GDXG_lipolytic_enzyme"/>
</dbReference>
<evidence type="ECO:0000313" key="4">
    <source>
        <dbReference type="Proteomes" id="UP000542776"/>
    </source>
</evidence>
<dbReference type="EMBL" id="JACIEK010000003">
    <property type="protein sequence ID" value="MBB3997995.1"/>
    <property type="molecule type" value="Genomic_DNA"/>
</dbReference>
<dbReference type="Pfam" id="PF07859">
    <property type="entry name" value="Abhydrolase_3"/>
    <property type="match status" value="1"/>
</dbReference>
<protein>
    <submittedName>
        <fullName evidence="3">Acetyl esterase/lipase</fullName>
    </submittedName>
</protein>
<evidence type="ECO:0000313" key="3">
    <source>
        <dbReference type="EMBL" id="MBB3997995.1"/>
    </source>
</evidence>
<comment type="caution">
    <text evidence="3">The sequence shown here is derived from an EMBL/GenBank/DDBJ whole genome shotgun (WGS) entry which is preliminary data.</text>
</comment>
<gene>
    <name evidence="3" type="ORF">GGR04_001833</name>
</gene>
<reference evidence="3 4" key="1">
    <citation type="submission" date="2020-08" db="EMBL/GenBank/DDBJ databases">
        <title>Genomic Encyclopedia of Type Strains, Phase IV (KMG-IV): sequencing the most valuable type-strain genomes for metagenomic binning, comparative biology and taxonomic classification.</title>
        <authorList>
            <person name="Goeker M."/>
        </authorList>
    </citation>
    <scope>NUCLEOTIDE SEQUENCE [LARGE SCALE GENOMIC DNA]</scope>
    <source>
        <strain evidence="3 4">DSM 102238</strain>
    </source>
</reference>
<evidence type="ECO:0000256" key="1">
    <source>
        <dbReference type="ARBA" id="ARBA00022801"/>
    </source>
</evidence>
<accession>A0A7W6EFY7</accession>
<keyword evidence="4" id="KW-1185">Reference proteome</keyword>
<organism evidence="3 4">
    <name type="scientific">Aureimonas pseudogalii</name>
    <dbReference type="NCBI Taxonomy" id="1744844"/>
    <lineage>
        <taxon>Bacteria</taxon>
        <taxon>Pseudomonadati</taxon>
        <taxon>Pseudomonadota</taxon>
        <taxon>Alphaproteobacteria</taxon>
        <taxon>Hyphomicrobiales</taxon>
        <taxon>Aurantimonadaceae</taxon>
        <taxon>Aureimonas</taxon>
    </lineage>
</organism>
<dbReference type="RefSeq" id="WP_183199528.1">
    <property type="nucleotide sequence ID" value="NZ_JACIEK010000003.1"/>
</dbReference>